<evidence type="ECO:0000313" key="2">
    <source>
        <dbReference type="Proteomes" id="UP000295468"/>
    </source>
</evidence>
<comment type="caution">
    <text evidence="1">The sequence shown here is derived from an EMBL/GenBank/DDBJ whole genome shotgun (WGS) entry which is preliminary data.</text>
</comment>
<gene>
    <name evidence="1" type="ORF">CLV82_1267</name>
</gene>
<sequence>MLLSLAAANIQPFFNHATLFEELSLAFHNTNSKPAANQSFTAKIFFDFNNNSDTVIQ</sequence>
<organism evidence="1 2">
    <name type="scientific">Zeaxanthinibacter enoshimensis</name>
    <dbReference type="NCBI Taxonomy" id="392009"/>
    <lineage>
        <taxon>Bacteria</taxon>
        <taxon>Pseudomonadati</taxon>
        <taxon>Bacteroidota</taxon>
        <taxon>Flavobacteriia</taxon>
        <taxon>Flavobacteriales</taxon>
        <taxon>Flavobacteriaceae</taxon>
        <taxon>Zeaxanthinibacter</taxon>
    </lineage>
</organism>
<accession>A0A4R6TSY0</accession>
<dbReference type="Proteomes" id="UP000295468">
    <property type="component" value="Unassembled WGS sequence"/>
</dbReference>
<evidence type="ECO:0000313" key="1">
    <source>
        <dbReference type="EMBL" id="TDQ33427.1"/>
    </source>
</evidence>
<dbReference type="EMBL" id="SNYI01000001">
    <property type="protein sequence ID" value="TDQ33427.1"/>
    <property type="molecule type" value="Genomic_DNA"/>
</dbReference>
<reference evidence="1 2" key="1">
    <citation type="submission" date="2019-03" db="EMBL/GenBank/DDBJ databases">
        <title>Genomic Encyclopedia of Archaeal and Bacterial Type Strains, Phase II (KMG-II): from individual species to whole genera.</title>
        <authorList>
            <person name="Goeker M."/>
        </authorList>
    </citation>
    <scope>NUCLEOTIDE SEQUENCE [LARGE SCALE GENOMIC DNA]</scope>
    <source>
        <strain evidence="1 2">DSM 18435</strain>
    </source>
</reference>
<proteinExistence type="predicted"/>
<keyword evidence="2" id="KW-1185">Reference proteome</keyword>
<name>A0A4R6TSY0_9FLAO</name>
<dbReference type="AlphaFoldDB" id="A0A4R6TSY0"/>
<protein>
    <submittedName>
        <fullName evidence="1">Uncharacterized protein</fullName>
    </submittedName>
</protein>